<feature type="region of interest" description="Disordered" evidence="1">
    <location>
        <begin position="1"/>
        <end position="58"/>
    </location>
</feature>
<dbReference type="VEuPathDB" id="VectorBase:ISCI011470"/>
<reference evidence="3" key="2">
    <citation type="submission" date="2020-05" db="UniProtKB">
        <authorList>
            <consortium name="EnsemblMetazoa"/>
        </authorList>
    </citation>
    <scope>IDENTIFICATION</scope>
    <source>
        <strain evidence="3">wikel</strain>
    </source>
</reference>
<keyword evidence="4" id="KW-1185">Reference proteome</keyword>
<protein>
    <submittedName>
        <fullName evidence="2 3">Uncharacterized protein</fullName>
    </submittedName>
</protein>
<proteinExistence type="predicted"/>
<dbReference type="Proteomes" id="UP000001555">
    <property type="component" value="Unassembled WGS sequence"/>
</dbReference>
<evidence type="ECO:0000256" key="1">
    <source>
        <dbReference type="SAM" id="MobiDB-lite"/>
    </source>
</evidence>
<dbReference type="EMBL" id="DS880190">
    <property type="protein sequence ID" value="EEC15011.1"/>
    <property type="molecule type" value="Genomic_DNA"/>
</dbReference>
<dbReference type="AlphaFoldDB" id="B7Q839"/>
<evidence type="ECO:0000313" key="2">
    <source>
        <dbReference type="EMBL" id="EEC15011.1"/>
    </source>
</evidence>
<dbReference type="VEuPathDB" id="VectorBase:ISCW011470"/>
<organism>
    <name type="scientific">Ixodes scapularis</name>
    <name type="common">Black-legged tick</name>
    <name type="synonym">Deer tick</name>
    <dbReference type="NCBI Taxonomy" id="6945"/>
    <lineage>
        <taxon>Eukaryota</taxon>
        <taxon>Metazoa</taxon>
        <taxon>Ecdysozoa</taxon>
        <taxon>Arthropoda</taxon>
        <taxon>Chelicerata</taxon>
        <taxon>Arachnida</taxon>
        <taxon>Acari</taxon>
        <taxon>Parasitiformes</taxon>
        <taxon>Ixodida</taxon>
        <taxon>Ixodoidea</taxon>
        <taxon>Ixodidae</taxon>
        <taxon>Ixodinae</taxon>
        <taxon>Ixodes</taxon>
    </lineage>
</organism>
<evidence type="ECO:0000313" key="3">
    <source>
        <dbReference type="EnsemblMetazoa" id="ISCW011470-PA"/>
    </source>
</evidence>
<gene>
    <name evidence="2" type="ORF">IscW_ISCW011470</name>
</gene>
<dbReference type="PaxDb" id="6945-B7Q839"/>
<sequence>MGGLDQRGPAVLSELRERAQLADRGPTERPAPRRGNRGPRPTEAGSSSARGHTCRDEQRWAPAVKGPGTAATWAQLGSSRQPTTSLMKAMYMMARRRVSIRERRFSYANVGTCTDTKQQTLRNALHMRR</sequence>
<name>B7Q839_IXOSC</name>
<dbReference type="EnsemblMetazoa" id="ISCW011470-RA">
    <property type="protein sequence ID" value="ISCW011470-PA"/>
    <property type="gene ID" value="ISCW011470"/>
</dbReference>
<dbReference type="InParanoid" id="B7Q839"/>
<accession>B7Q839</accession>
<evidence type="ECO:0000313" key="4">
    <source>
        <dbReference type="Proteomes" id="UP000001555"/>
    </source>
</evidence>
<dbReference type="EMBL" id="ABJB010138711">
    <property type="status" value="NOT_ANNOTATED_CDS"/>
    <property type="molecule type" value="Genomic_DNA"/>
</dbReference>
<feature type="compositionally biased region" description="Basic and acidic residues" evidence="1">
    <location>
        <begin position="14"/>
        <end position="31"/>
    </location>
</feature>
<reference evidence="2 4" key="1">
    <citation type="submission" date="2008-03" db="EMBL/GenBank/DDBJ databases">
        <title>Annotation of Ixodes scapularis.</title>
        <authorList>
            <consortium name="Ixodes scapularis Genome Project Consortium"/>
            <person name="Caler E."/>
            <person name="Hannick L.I."/>
            <person name="Bidwell S."/>
            <person name="Joardar V."/>
            <person name="Thiagarajan M."/>
            <person name="Amedeo P."/>
            <person name="Galinsky K.J."/>
            <person name="Schobel S."/>
            <person name="Inman J."/>
            <person name="Hostetler J."/>
            <person name="Miller J."/>
            <person name="Hammond M."/>
            <person name="Megy K."/>
            <person name="Lawson D."/>
            <person name="Kodira C."/>
            <person name="Sutton G."/>
            <person name="Meyer J."/>
            <person name="Hill C.A."/>
            <person name="Birren B."/>
            <person name="Nene V."/>
            <person name="Collins F."/>
            <person name="Alarcon-Chaidez F."/>
            <person name="Wikel S."/>
            <person name="Strausberg R."/>
        </authorList>
    </citation>
    <scope>NUCLEOTIDE SEQUENCE [LARGE SCALE GENOMIC DNA]</scope>
    <source>
        <strain evidence="4">Wikel</strain>
        <strain evidence="2">Wikel colony</strain>
    </source>
</reference>
<dbReference type="HOGENOM" id="CLU_1951161_0_0_1"/>